<feature type="compositionally biased region" description="Polar residues" evidence="1">
    <location>
        <begin position="486"/>
        <end position="507"/>
    </location>
</feature>
<dbReference type="EMBL" id="LAVV01010342">
    <property type="protein sequence ID" value="KNZ49188.1"/>
    <property type="molecule type" value="Genomic_DNA"/>
</dbReference>
<organism evidence="2 3">
    <name type="scientific">Puccinia sorghi</name>
    <dbReference type="NCBI Taxonomy" id="27349"/>
    <lineage>
        <taxon>Eukaryota</taxon>
        <taxon>Fungi</taxon>
        <taxon>Dikarya</taxon>
        <taxon>Basidiomycota</taxon>
        <taxon>Pucciniomycotina</taxon>
        <taxon>Pucciniomycetes</taxon>
        <taxon>Pucciniales</taxon>
        <taxon>Pucciniaceae</taxon>
        <taxon>Puccinia</taxon>
    </lineage>
</organism>
<evidence type="ECO:0000256" key="1">
    <source>
        <dbReference type="SAM" id="MobiDB-lite"/>
    </source>
</evidence>
<accession>A0A0L6UKX3</accession>
<reference evidence="2 3" key="1">
    <citation type="submission" date="2015-08" db="EMBL/GenBank/DDBJ databases">
        <title>Next Generation Sequencing and Analysis of the Genome of Puccinia sorghi L Schw, the Causal Agent of Maize Common Rust.</title>
        <authorList>
            <person name="Rochi L."/>
            <person name="Burguener G."/>
            <person name="Darino M."/>
            <person name="Turjanski A."/>
            <person name="Kreff E."/>
            <person name="Dieguez M.J."/>
            <person name="Sacco F."/>
        </authorList>
    </citation>
    <scope>NUCLEOTIDE SEQUENCE [LARGE SCALE GENOMIC DNA]</scope>
    <source>
        <strain evidence="2 3">RO10H11247</strain>
    </source>
</reference>
<proteinExistence type="predicted"/>
<keyword evidence="3" id="KW-1185">Reference proteome</keyword>
<gene>
    <name evidence="2" type="ORF">VP01_515g4</name>
</gene>
<protein>
    <submittedName>
        <fullName evidence="2">Uncharacterized protein</fullName>
    </submittedName>
</protein>
<feature type="compositionally biased region" description="Low complexity" evidence="1">
    <location>
        <begin position="656"/>
        <end position="666"/>
    </location>
</feature>
<feature type="region of interest" description="Disordered" evidence="1">
    <location>
        <begin position="637"/>
        <end position="666"/>
    </location>
</feature>
<sequence length="738" mass="82573">MHCLAVPGHFFELSHAAFHARTLLLVATHFLAVPGHFLELPHTFFQCQAIPSNFHALLCRSRPFFFIATHCLPVPGHSFEVPHTSWKFQDIPLNCHTLPCIPGQYFEISCTIAFTFDTLPCMPGHYFKFPCNALQFRTFLLIAIHHPPTPGYSFNSRPLLLISTHFLAVPGHLFALSRTALQCQVISLNFQGMALQFQVVSLNVSYISAIYFLICEYSLISYFCGNYTSQQPILRIKERSQCALLGAGSKCSACFFTIQSYAGVYVVCQKLDDVGGYGSRLGGSRLPVLQVGWLRVTLKSCCVLQQWHTQLYSTFRCKLGCWMSEIKFTMILLQEKFQLPQLFSAASCSCVEIESCSLSLSVSILDESWRVFCFGVANRTKYHCSPIPHKPPPESQYKPNSPFFSLASLLQLSQAKNCKKFRTSPSPSGFHKNSTCQIMLKHQSQDCYSPSGICKGKIIQISKRNRKMNIERPFNNHQEERYLQMDNHSNPGEMTDNNPAENTNSVPETFFHDAPLPPIESNTESGNKPLAAEGPAPKGVGLGARRRIPAENACRKLARQPDEPAALEAPSLPLKQKAALSLQTQPLCRRALAPAQSSRRGTKLAGSFRPPVRQRVPAQLVCTHLRSRRSLMHHTPHKCCTSWTTDKPSLSGKSEPTAPTASTPSSSTWQCILIGSIASPNTLLQQEQHTWLTSWTLSPPSLCSQPCPPTRQWFLEMRHLSVDYLLQDLRSNVSRKIG</sequence>
<dbReference type="AlphaFoldDB" id="A0A0L6UKX3"/>
<evidence type="ECO:0000313" key="2">
    <source>
        <dbReference type="EMBL" id="KNZ49188.1"/>
    </source>
</evidence>
<feature type="compositionally biased region" description="Polar residues" evidence="1">
    <location>
        <begin position="641"/>
        <end position="654"/>
    </location>
</feature>
<dbReference type="VEuPathDB" id="FungiDB:VP01_515g4"/>
<feature type="region of interest" description="Disordered" evidence="1">
    <location>
        <begin position="486"/>
        <end position="545"/>
    </location>
</feature>
<comment type="caution">
    <text evidence="2">The sequence shown here is derived from an EMBL/GenBank/DDBJ whole genome shotgun (WGS) entry which is preliminary data.</text>
</comment>
<name>A0A0L6UKX3_9BASI</name>
<evidence type="ECO:0000313" key="3">
    <source>
        <dbReference type="Proteomes" id="UP000037035"/>
    </source>
</evidence>
<dbReference type="Proteomes" id="UP000037035">
    <property type="component" value="Unassembled WGS sequence"/>
</dbReference>